<evidence type="ECO:0000259" key="5">
    <source>
        <dbReference type="PROSITE" id="PS51350"/>
    </source>
</evidence>
<comment type="similarity">
    <text evidence="2">Belongs to the HPr family.</text>
</comment>
<reference evidence="6 7" key="1">
    <citation type="submission" date="2019-02" db="EMBL/GenBank/DDBJ databases">
        <title>Genomic Encyclopedia of Type Strains, Phase IV (KMG-IV): sequencing the most valuable type-strain genomes for metagenomic binning, comparative biology and taxonomic classification.</title>
        <authorList>
            <person name="Goeker M."/>
        </authorList>
    </citation>
    <scope>NUCLEOTIDE SEQUENCE [LARGE SCALE GENOMIC DNA]</scope>
    <source>
        <strain evidence="6 7">DSM 105135</strain>
    </source>
</reference>
<evidence type="ECO:0000313" key="7">
    <source>
        <dbReference type="Proteomes" id="UP000292423"/>
    </source>
</evidence>
<dbReference type="PROSITE" id="PS00369">
    <property type="entry name" value="PTS_HPR_HIS"/>
    <property type="match status" value="1"/>
</dbReference>
<protein>
    <submittedName>
        <fullName evidence="6">Phosphocarrier protein</fullName>
    </submittedName>
</protein>
<comment type="caution">
    <text evidence="6">The sequence shown here is derived from an EMBL/GenBank/DDBJ whole genome shotgun (WGS) entry which is preliminary data.</text>
</comment>
<dbReference type="PANTHER" id="PTHR33705">
    <property type="entry name" value="PHOSPHOCARRIER PROTEIN HPR"/>
    <property type="match status" value="1"/>
</dbReference>
<proteinExistence type="inferred from homology"/>
<evidence type="ECO:0000256" key="4">
    <source>
        <dbReference type="ARBA" id="ARBA00022683"/>
    </source>
</evidence>
<dbReference type="SUPFAM" id="SSF55594">
    <property type="entry name" value="HPr-like"/>
    <property type="match status" value="1"/>
</dbReference>
<dbReference type="EMBL" id="SHKX01000012">
    <property type="protein sequence ID" value="RZU44931.1"/>
    <property type="molecule type" value="Genomic_DNA"/>
</dbReference>
<evidence type="ECO:0000256" key="1">
    <source>
        <dbReference type="ARBA" id="ARBA00004496"/>
    </source>
</evidence>
<dbReference type="AlphaFoldDB" id="A0A4Q7Z549"/>
<name>A0A4Q7Z549_9GAMM</name>
<dbReference type="InterPro" id="IPR050399">
    <property type="entry name" value="HPr"/>
</dbReference>
<comment type="subcellular location">
    <subcellularLocation>
        <location evidence="1">Cytoplasm</location>
    </subcellularLocation>
</comment>
<dbReference type="InterPro" id="IPR001020">
    <property type="entry name" value="PTS_HPr_His_P_site"/>
</dbReference>
<dbReference type="PROSITE" id="PS51350">
    <property type="entry name" value="PTS_HPR_DOM"/>
    <property type="match status" value="1"/>
</dbReference>
<dbReference type="OrthoDB" id="9798965at2"/>
<dbReference type="Pfam" id="PF00381">
    <property type="entry name" value="PTS-HPr"/>
    <property type="match status" value="1"/>
</dbReference>
<dbReference type="Proteomes" id="UP000292423">
    <property type="component" value="Unassembled WGS sequence"/>
</dbReference>
<sequence length="90" mass="9729">MIETEITVINKLGLHARATAKLVTLTSTFKSSIRIAKPGGRLVDAKNMMQVMLLGAGKGITLTLQIDGEDESLALAAIQDIFARRFDEAE</sequence>
<dbReference type="GO" id="GO:0009401">
    <property type="term" value="P:phosphoenolpyruvate-dependent sugar phosphotransferase system"/>
    <property type="evidence" value="ECO:0007669"/>
    <property type="project" value="UniProtKB-KW"/>
</dbReference>
<keyword evidence="7" id="KW-1185">Reference proteome</keyword>
<dbReference type="InterPro" id="IPR000032">
    <property type="entry name" value="HPr-like"/>
</dbReference>
<organism evidence="6 7">
    <name type="scientific">Fluviicoccus keumensis</name>
    <dbReference type="NCBI Taxonomy" id="1435465"/>
    <lineage>
        <taxon>Bacteria</taxon>
        <taxon>Pseudomonadati</taxon>
        <taxon>Pseudomonadota</taxon>
        <taxon>Gammaproteobacteria</taxon>
        <taxon>Moraxellales</taxon>
        <taxon>Moraxellaceae</taxon>
        <taxon>Fluviicoccus</taxon>
    </lineage>
</organism>
<keyword evidence="4" id="KW-0598">Phosphotransferase system</keyword>
<keyword evidence="3" id="KW-0963">Cytoplasm</keyword>
<evidence type="ECO:0000313" key="6">
    <source>
        <dbReference type="EMBL" id="RZU44931.1"/>
    </source>
</evidence>
<accession>A0A4Q7Z549</accession>
<dbReference type="InterPro" id="IPR035895">
    <property type="entry name" value="HPr-like_sf"/>
</dbReference>
<dbReference type="PANTHER" id="PTHR33705:SF2">
    <property type="entry name" value="PHOSPHOCARRIER PROTEIN NPR"/>
    <property type="match status" value="1"/>
</dbReference>
<dbReference type="GO" id="GO:0005737">
    <property type="term" value="C:cytoplasm"/>
    <property type="evidence" value="ECO:0007669"/>
    <property type="project" value="UniProtKB-SubCell"/>
</dbReference>
<dbReference type="PRINTS" id="PR00107">
    <property type="entry name" value="PHOSPHOCPHPR"/>
</dbReference>
<evidence type="ECO:0000256" key="3">
    <source>
        <dbReference type="ARBA" id="ARBA00022490"/>
    </source>
</evidence>
<dbReference type="NCBIfam" id="TIGR01003">
    <property type="entry name" value="PTS_HPr_family"/>
    <property type="match status" value="1"/>
</dbReference>
<dbReference type="Gene3D" id="3.30.1340.10">
    <property type="entry name" value="HPr-like"/>
    <property type="match status" value="1"/>
</dbReference>
<feature type="domain" description="HPr" evidence="5">
    <location>
        <begin position="1"/>
        <end position="89"/>
    </location>
</feature>
<evidence type="ECO:0000256" key="2">
    <source>
        <dbReference type="ARBA" id="ARBA00010736"/>
    </source>
</evidence>
<dbReference type="RefSeq" id="WP_130412789.1">
    <property type="nucleotide sequence ID" value="NZ_SHKX01000012.1"/>
</dbReference>
<gene>
    <name evidence="6" type="ORF">EV700_1734</name>
</gene>